<dbReference type="EMBL" id="BDCO01000002">
    <property type="protein sequence ID" value="GAT33500.1"/>
    <property type="molecule type" value="Genomic_DNA"/>
</dbReference>
<evidence type="ECO:0000313" key="7">
    <source>
        <dbReference type="Proteomes" id="UP000076023"/>
    </source>
</evidence>
<keyword evidence="7" id="KW-1185">Reference proteome</keyword>
<dbReference type="Pfam" id="PF01230">
    <property type="entry name" value="HIT"/>
    <property type="match status" value="1"/>
</dbReference>
<dbReference type="Gene3D" id="3.30.428.10">
    <property type="entry name" value="HIT-like"/>
    <property type="match status" value="1"/>
</dbReference>
<dbReference type="GO" id="GO:0016787">
    <property type="term" value="F:hydrolase activity"/>
    <property type="evidence" value="ECO:0007669"/>
    <property type="project" value="UniProtKB-KW"/>
</dbReference>
<dbReference type="PANTHER" id="PTHR42997">
    <property type="entry name" value="HIT FAMILY HYDROLASE"/>
    <property type="match status" value="1"/>
</dbReference>
<dbReference type="InterPro" id="IPR039383">
    <property type="entry name" value="FHIT"/>
</dbReference>
<evidence type="ECO:0000256" key="1">
    <source>
        <dbReference type="ARBA" id="ARBA00022741"/>
    </source>
</evidence>
<comment type="caution">
    <text evidence="6">The sequence shown here is derived from an EMBL/GenBank/DDBJ whole genome shotgun (WGS) entry which is preliminary data.</text>
</comment>
<evidence type="ECO:0000256" key="4">
    <source>
        <dbReference type="PROSITE-ProRule" id="PRU00464"/>
    </source>
</evidence>
<evidence type="ECO:0000256" key="3">
    <source>
        <dbReference type="PIRSR" id="PIRSR639383-2"/>
    </source>
</evidence>
<feature type="domain" description="HIT" evidence="5">
    <location>
        <begin position="34"/>
        <end position="142"/>
    </location>
</feature>
<feature type="active site" description="Tele-AMP-histidine intermediate" evidence="2">
    <location>
        <position position="129"/>
    </location>
</feature>
<dbReference type="InterPro" id="IPR011146">
    <property type="entry name" value="HIT-like"/>
</dbReference>
<dbReference type="OrthoDB" id="9784774at2"/>
<evidence type="ECO:0000256" key="2">
    <source>
        <dbReference type="PIRSR" id="PIRSR639383-1"/>
    </source>
</evidence>
<feature type="binding site" evidence="3">
    <location>
        <begin position="121"/>
        <end position="124"/>
    </location>
    <ligand>
        <name>substrate</name>
    </ligand>
</feature>
<feature type="binding site" evidence="3">
    <location>
        <position position="131"/>
    </location>
    <ligand>
        <name>substrate</name>
    </ligand>
</feature>
<evidence type="ECO:0000313" key="6">
    <source>
        <dbReference type="EMBL" id="GAT33500.1"/>
    </source>
</evidence>
<dbReference type="STRING" id="690879.TSACC_21917"/>
<dbReference type="InterPro" id="IPR052908">
    <property type="entry name" value="AP-4-A_phosphorylase"/>
</dbReference>
<accession>A0A146G7G2</accession>
<dbReference type="SUPFAM" id="SSF54197">
    <property type="entry name" value="HIT-like"/>
    <property type="match status" value="1"/>
</dbReference>
<dbReference type="CDD" id="cd01275">
    <property type="entry name" value="FHIT"/>
    <property type="match status" value="1"/>
</dbReference>
<keyword evidence="1" id="KW-0547">Nucleotide-binding</keyword>
<dbReference type="Proteomes" id="UP000076023">
    <property type="component" value="Unassembled WGS sequence"/>
</dbReference>
<dbReference type="AlphaFoldDB" id="A0A146G7G2"/>
<dbReference type="RefSeq" id="WP_075079227.1">
    <property type="nucleotide sequence ID" value="NZ_BDCO01000002.1"/>
</dbReference>
<proteinExistence type="predicted"/>
<dbReference type="InterPro" id="IPR036265">
    <property type="entry name" value="HIT-like_sf"/>
</dbReference>
<dbReference type="GO" id="GO:0000166">
    <property type="term" value="F:nucleotide binding"/>
    <property type="evidence" value="ECO:0007669"/>
    <property type="project" value="UniProtKB-KW"/>
</dbReference>
<dbReference type="PANTHER" id="PTHR42997:SF1">
    <property type="entry name" value="AP-4-A PHOSPHORYLASE"/>
    <property type="match status" value="1"/>
</dbReference>
<gene>
    <name evidence="6" type="ORF">TSACC_21917</name>
</gene>
<protein>
    <submittedName>
        <fullName evidence="6">Diadenosine tetraphosphate (Ap4A) hydrolase</fullName>
    </submittedName>
</protein>
<dbReference type="InParanoid" id="A0A146G7G2"/>
<feature type="short sequence motif" description="Histidine triad motif" evidence="4">
    <location>
        <begin position="127"/>
        <end position="131"/>
    </location>
</feature>
<sequence>MSDSFPREHLEGLWAPWRVEYFEHKETSDPDFLLTAANSPDDEEHFVVARRKTCFLIMNKYPYSAGHLMVVPYRKINQLQDLTEEEVLETWELCVHAQQLLTICVRAQGFNVGWNIGRAGGAGVDDHLHMHVVPRWIGDSNFMTTISGTRVIPEGLTPLYKRLREARSSLEG</sequence>
<keyword evidence="6" id="KW-0378">Hydrolase</keyword>
<feature type="binding site" evidence="3">
    <location>
        <position position="59"/>
    </location>
    <ligand>
        <name>substrate</name>
    </ligand>
</feature>
<reference evidence="7" key="1">
    <citation type="journal article" date="2017" name="Genome Announc.">
        <title>Draft Genome Sequence of Terrimicrobium sacchariphilum NM-5T, a Facultative Anaerobic Soil Bacterium of the Class Spartobacteria.</title>
        <authorList>
            <person name="Qiu Y.L."/>
            <person name="Tourlousse D.M."/>
            <person name="Matsuura N."/>
            <person name="Ohashi A."/>
            <person name="Sekiguchi Y."/>
        </authorList>
    </citation>
    <scope>NUCLEOTIDE SEQUENCE [LARGE SCALE GENOMIC DNA]</scope>
    <source>
        <strain evidence="7">NM-5</strain>
    </source>
</reference>
<organism evidence="6 7">
    <name type="scientific">Terrimicrobium sacchariphilum</name>
    <dbReference type="NCBI Taxonomy" id="690879"/>
    <lineage>
        <taxon>Bacteria</taxon>
        <taxon>Pseudomonadati</taxon>
        <taxon>Verrucomicrobiota</taxon>
        <taxon>Terrimicrobiia</taxon>
        <taxon>Terrimicrobiales</taxon>
        <taxon>Terrimicrobiaceae</taxon>
        <taxon>Terrimicrobium</taxon>
    </lineage>
</organism>
<dbReference type="PROSITE" id="PS51084">
    <property type="entry name" value="HIT_2"/>
    <property type="match status" value="1"/>
</dbReference>
<evidence type="ECO:0000259" key="5">
    <source>
        <dbReference type="PROSITE" id="PS51084"/>
    </source>
</evidence>
<name>A0A146G7G2_TERSA</name>